<proteinExistence type="predicted"/>
<evidence type="ECO:0000313" key="2">
    <source>
        <dbReference type="Proteomes" id="UP000053268"/>
    </source>
</evidence>
<accession>A0A194PD66</accession>
<protein>
    <submittedName>
        <fullName evidence="1">Uncharacterized protein</fullName>
    </submittedName>
</protein>
<dbReference type="Proteomes" id="UP000053268">
    <property type="component" value="Unassembled WGS sequence"/>
</dbReference>
<name>A0A194PD66_PAPXU</name>
<dbReference type="AlphaFoldDB" id="A0A194PD66"/>
<gene>
    <name evidence="1" type="ORF">RR46_14775</name>
</gene>
<organism evidence="1 2">
    <name type="scientific">Papilio xuthus</name>
    <name type="common">Asian swallowtail butterfly</name>
    <dbReference type="NCBI Taxonomy" id="66420"/>
    <lineage>
        <taxon>Eukaryota</taxon>
        <taxon>Metazoa</taxon>
        <taxon>Ecdysozoa</taxon>
        <taxon>Arthropoda</taxon>
        <taxon>Hexapoda</taxon>
        <taxon>Insecta</taxon>
        <taxon>Pterygota</taxon>
        <taxon>Neoptera</taxon>
        <taxon>Endopterygota</taxon>
        <taxon>Lepidoptera</taxon>
        <taxon>Glossata</taxon>
        <taxon>Ditrysia</taxon>
        <taxon>Papilionoidea</taxon>
        <taxon>Papilionidae</taxon>
        <taxon>Papilioninae</taxon>
        <taxon>Papilio</taxon>
    </lineage>
</organism>
<keyword evidence="2" id="KW-1185">Reference proteome</keyword>
<dbReference type="EMBL" id="KQ459606">
    <property type="protein sequence ID" value="KPI91271.1"/>
    <property type="molecule type" value="Genomic_DNA"/>
</dbReference>
<evidence type="ECO:0000313" key="1">
    <source>
        <dbReference type="EMBL" id="KPI91271.1"/>
    </source>
</evidence>
<sequence length="115" mass="13250">MVYGKIKKLLPDNQMNSNEIVLIESHFLETSRSGKYLRSVILGNIATTIIPTWLDKHLYLGEKRAIEDKNRPVPVPGLGKNVEVKSLYVKPQYFGHWDESEQWVQCGYNTMISEI</sequence>
<reference evidence="1 2" key="1">
    <citation type="journal article" date="2015" name="Nat. Commun.">
        <title>Outbred genome sequencing and CRISPR/Cas9 gene editing in butterflies.</title>
        <authorList>
            <person name="Li X."/>
            <person name="Fan D."/>
            <person name="Zhang W."/>
            <person name="Liu G."/>
            <person name="Zhang L."/>
            <person name="Zhao L."/>
            <person name="Fang X."/>
            <person name="Chen L."/>
            <person name="Dong Y."/>
            <person name="Chen Y."/>
            <person name="Ding Y."/>
            <person name="Zhao R."/>
            <person name="Feng M."/>
            <person name="Zhu Y."/>
            <person name="Feng Y."/>
            <person name="Jiang X."/>
            <person name="Zhu D."/>
            <person name="Xiang H."/>
            <person name="Feng X."/>
            <person name="Li S."/>
            <person name="Wang J."/>
            <person name="Zhang G."/>
            <person name="Kronforst M.R."/>
            <person name="Wang W."/>
        </authorList>
    </citation>
    <scope>NUCLEOTIDE SEQUENCE [LARGE SCALE GENOMIC DNA]</scope>
    <source>
        <strain evidence="1">Ya'a_city_454_Px</strain>
        <tissue evidence="1">Whole body</tissue>
    </source>
</reference>